<evidence type="ECO:0000256" key="10">
    <source>
        <dbReference type="ARBA" id="ARBA00023242"/>
    </source>
</evidence>
<accession>A0A8C4N4B2</accession>
<keyword evidence="6" id="KW-0862">Zinc</keyword>
<evidence type="ECO:0000256" key="6">
    <source>
        <dbReference type="ARBA" id="ARBA00022833"/>
    </source>
</evidence>
<comment type="subcellular location">
    <subcellularLocation>
        <location evidence="1">Nucleus</location>
    </subcellularLocation>
</comment>
<dbReference type="GO" id="GO:0000978">
    <property type="term" value="F:RNA polymerase II cis-regulatory region sequence-specific DNA binding"/>
    <property type="evidence" value="ECO:0007669"/>
    <property type="project" value="TreeGrafter"/>
</dbReference>
<dbReference type="InterPro" id="IPR013087">
    <property type="entry name" value="Znf_C2H2_type"/>
</dbReference>
<keyword evidence="15" id="KW-1185">Reference proteome</keyword>
<dbReference type="AlphaFoldDB" id="A0A8C4N4B2"/>
<evidence type="ECO:0000256" key="1">
    <source>
        <dbReference type="ARBA" id="ARBA00004123"/>
    </source>
</evidence>
<dbReference type="SMART" id="SM00355">
    <property type="entry name" value="ZnF_C2H2"/>
    <property type="match status" value="6"/>
</dbReference>
<dbReference type="SUPFAM" id="SSF57667">
    <property type="entry name" value="beta-beta-alpha zinc fingers"/>
    <property type="match status" value="3"/>
</dbReference>
<evidence type="ECO:0000256" key="3">
    <source>
        <dbReference type="ARBA" id="ARBA00022723"/>
    </source>
</evidence>
<evidence type="ECO:0000256" key="11">
    <source>
        <dbReference type="PROSITE-ProRule" id="PRU00042"/>
    </source>
</evidence>
<feature type="region of interest" description="Disordered" evidence="12">
    <location>
        <begin position="221"/>
        <end position="242"/>
    </location>
</feature>
<proteinExistence type="inferred from homology"/>
<dbReference type="FunFam" id="3.30.160.60:FF:001506">
    <property type="entry name" value="Zinc finger protein"/>
    <property type="match status" value="1"/>
</dbReference>
<feature type="domain" description="C2H2-type" evidence="13">
    <location>
        <begin position="507"/>
        <end position="531"/>
    </location>
</feature>
<name>A0A8C4N4B2_EPTBU</name>
<dbReference type="GO" id="GO:0000981">
    <property type="term" value="F:DNA-binding transcription factor activity, RNA polymerase II-specific"/>
    <property type="evidence" value="ECO:0007669"/>
    <property type="project" value="TreeGrafter"/>
</dbReference>
<keyword evidence="10" id="KW-0539">Nucleus</keyword>
<dbReference type="PANTHER" id="PTHR14003:SF23">
    <property type="entry name" value="ZINC FINGER PROTEIN 143"/>
    <property type="match status" value="1"/>
</dbReference>
<feature type="domain" description="C2H2-type" evidence="13">
    <location>
        <begin position="423"/>
        <end position="450"/>
    </location>
</feature>
<organism evidence="14 15">
    <name type="scientific">Eptatretus burgeri</name>
    <name type="common">Inshore hagfish</name>
    <dbReference type="NCBI Taxonomy" id="7764"/>
    <lineage>
        <taxon>Eukaryota</taxon>
        <taxon>Metazoa</taxon>
        <taxon>Chordata</taxon>
        <taxon>Craniata</taxon>
        <taxon>Vertebrata</taxon>
        <taxon>Cyclostomata</taxon>
        <taxon>Myxini</taxon>
        <taxon>Myxiniformes</taxon>
        <taxon>Myxinidae</taxon>
        <taxon>Eptatretinae</taxon>
        <taxon>Eptatretus</taxon>
    </lineage>
</organism>
<evidence type="ECO:0000256" key="2">
    <source>
        <dbReference type="ARBA" id="ARBA00006991"/>
    </source>
</evidence>
<evidence type="ECO:0000256" key="4">
    <source>
        <dbReference type="ARBA" id="ARBA00022737"/>
    </source>
</evidence>
<evidence type="ECO:0000256" key="7">
    <source>
        <dbReference type="ARBA" id="ARBA00023015"/>
    </source>
</evidence>
<keyword evidence="7" id="KW-0805">Transcription regulation</keyword>
<feature type="domain" description="C2H2-type" evidence="13">
    <location>
        <begin position="451"/>
        <end position="478"/>
    </location>
</feature>
<dbReference type="FunFam" id="3.30.160.60:FF:000110">
    <property type="entry name" value="Zinc finger protein-like"/>
    <property type="match status" value="2"/>
</dbReference>
<dbReference type="InterPro" id="IPR036236">
    <property type="entry name" value="Znf_C2H2_sf"/>
</dbReference>
<feature type="domain" description="C2H2-type" evidence="13">
    <location>
        <begin position="479"/>
        <end position="506"/>
    </location>
</feature>
<evidence type="ECO:0000256" key="8">
    <source>
        <dbReference type="ARBA" id="ARBA00023125"/>
    </source>
</evidence>
<dbReference type="PANTHER" id="PTHR14003">
    <property type="entry name" value="TRANSCRIPTIONAL REPRESSOR PROTEIN YY"/>
    <property type="match status" value="1"/>
</dbReference>
<dbReference type="GO" id="GO:0008270">
    <property type="term" value="F:zinc ion binding"/>
    <property type="evidence" value="ECO:0007669"/>
    <property type="project" value="UniProtKB-KW"/>
</dbReference>
<comment type="similarity">
    <text evidence="2">Belongs to the krueppel C2H2-type zinc-finger protein family.</text>
</comment>
<keyword evidence="9" id="KW-0804">Transcription</keyword>
<dbReference type="GO" id="GO:0005667">
    <property type="term" value="C:transcription regulator complex"/>
    <property type="evidence" value="ECO:0007669"/>
    <property type="project" value="TreeGrafter"/>
</dbReference>
<dbReference type="OMA" id="FQDNNPL"/>
<evidence type="ECO:0000259" key="13">
    <source>
        <dbReference type="PROSITE" id="PS50157"/>
    </source>
</evidence>
<evidence type="ECO:0000256" key="12">
    <source>
        <dbReference type="SAM" id="MobiDB-lite"/>
    </source>
</evidence>
<reference evidence="14" key="1">
    <citation type="submission" date="2025-05" db="UniProtKB">
        <authorList>
            <consortium name="Ensembl"/>
        </authorList>
    </citation>
    <scope>IDENTIFICATION</scope>
</reference>
<evidence type="ECO:0000313" key="15">
    <source>
        <dbReference type="Proteomes" id="UP000694388"/>
    </source>
</evidence>
<dbReference type="GeneTree" id="ENSGT01150000286971"/>
<dbReference type="Ensembl" id="ENSEBUT00000001141.1">
    <property type="protein sequence ID" value="ENSEBUP00000000835.1"/>
    <property type="gene ID" value="ENSEBUG00000000860.1"/>
</dbReference>
<dbReference type="GO" id="GO:0031519">
    <property type="term" value="C:PcG protein complex"/>
    <property type="evidence" value="ECO:0007669"/>
    <property type="project" value="TreeGrafter"/>
</dbReference>
<keyword evidence="5 11" id="KW-0863">Zinc-finger</keyword>
<dbReference type="FunFam" id="3.30.160.60:FF:001732">
    <property type="entry name" value="Zgc:162936"/>
    <property type="match status" value="1"/>
</dbReference>
<protein>
    <recommendedName>
        <fullName evidence="13">C2H2-type domain-containing protein</fullName>
    </recommendedName>
</protein>
<evidence type="ECO:0000256" key="5">
    <source>
        <dbReference type="ARBA" id="ARBA00022771"/>
    </source>
</evidence>
<dbReference type="PROSITE" id="PS00028">
    <property type="entry name" value="ZINC_FINGER_C2H2_1"/>
    <property type="match status" value="5"/>
</dbReference>
<dbReference type="GO" id="GO:0045893">
    <property type="term" value="P:positive regulation of DNA-templated transcription"/>
    <property type="evidence" value="ECO:0007669"/>
    <property type="project" value="UniProtKB-ARBA"/>
</dbReference>
<dbReference type="Pfam" id="PF00096">
    <property type="entry name" value="zf-C2H2"/>
    <property type="match status" value="6"/>
</dbReference>
<dbReference type="Ensembl" id="ENSEBUT00000001130.1">
    <property type="protein sequence ID" value="ENSEBUP00000000824.1"/>
    <property type="gene ID" value="ENSEBUG00000000860.1"/>
</dbReference>
<sequence length="542" mass="59966">MGEPESFTAWLHAQGLSANTAQAVVTELGIQSHGVLQACTGTVTLRAELFSLTKRKFPFAMYAEFHKFVESCLELQIFHPEGPLVDILCSLFEVVSREFFSCSQKLSSLKSPSMSYGGENAHLGINISDVCNHHQEEDGGRSQLGVQNQEEAVDFQDNNPLSSQIPINDVQQGFEDSSTMDSSNTVFPVQGVPNEEEAVDFQDNNPLNHVQEEFEEASTNEYNSGASENPKEAVTSNTLPSSQRSLNQVQVFEDASTTRSNNAVSTESDVIVVVKQEPNIVDGLFSQEALNFVSVTEDLYNLQKESGNDSDSAAETSTDNFCELKPKHTLAMEEGILKKQTHHSASSSRNLKSSSTNMKIQIGGTQYKCSGCNKSFSDLSSVENHMKTEPGKCLLKCSLCSKPVIKFGDLKKHMRIHSEERPYGCSVCGKSFKQVGNVNRHMMIHTGERPYNCPICGKCFAQFPNLKGHMRIHNGERPYSCSICGKRFTQIGNVKRHMMIHTGERPHNCPVCARAFAQSANLNKHMMRAHTAVHYGLPYTIS</sequence>
<feature type="domain" description="C2H2-type" evidence="13">
    <location>
        <begin position="395"/>
        <end position="422"/>
    </location>
</feature>
<dbReference type="PROSITE" id="PS50157">
    <property type="entry name" value="ZINC_FINGER_C2H2_2"/>
    <property type="match status" value="6"/>
</dbReference>
<evidence type="ECO:0000256" key="9">
    <source>
        <dbReference type="ARBA" id="ARBA00023163"/>
    </source>
</evidence>
<evidence type="ECO:0000313" key="14">
    <source>
        <dbReference type="Ensembl" id="ENSEBUP00000000824.1"/>
    </source>
</evidence>
<dbReference type="Gene3D" id="3.30.160.60">
    <property type="entry name" value="Classic Zinc Finger"/>
    <property type="match status" value="6"/>
</dbReference>
<keyword evidence="4" id="KW-0677">Repeat</keyword>
<dbReference type="Proteomes" id="UP000694388">
    <property type="component" value="Unplaced"/>
</dbReference>
<dbReference type="GO" id="GO:0000785">
    <property type="term" value="C:chromatin"/>
    <property type="evidence" value="ECO:0007669"/>
    <property type="project" value="TreeGrafter"/>
</dbReference>
<keyword evidence="3" id="KW-0479">Metal-binding</keyword>
<feature type="domain" description="C2H2-type" evidence="13">
    <location>
        <begin position="367"/>
        <end position="392"/>
    </location>
</feature>
<keyword evidence="8" id="KW-0238">DNA-binding</keyword>